<keyword evidence="3" id="KW-1185">Reference proteome</keyword>
<feature type="compositionally biased region" description="Basic and acidic residues" evidence="1">
    <location>
        <begin position="55"/>
        <end position="64"/>
    </location>
</feature>
<evidence type="ECO:0000313" key="3">
    <source>
        <dbReference type="Proteomes" id="UP000299102"/>
    </source>
</evidence>
<dbReference type="Proteomes" id="UP000299102">
    <property type="component" value="Unassembled WGS sequence"/>
</dbReference>
<evidence type="ECO:0000256" key="1">
    <source>
        <dbReference type="SAM" id="MobiDB-lite"/>
    </source>
</evidence>
<protein>
    <submittedName>
        <fullName evidence="2">Uncharacterized protein</fullName>
    </submittedName>
</protein>
<reference evidence="2 3" key="1">
    <citation type="journal article" date="2019" name="Commun. Biol.">
        <title>The bagworm genome reveals a unique fibroin gene that provides high tensile strength.</title>
        <authorList>
            <person name="Kono N."/>
            <person name="Nakamura H."/>
            <person name="Ohtoshi R."/>
            <person name="Tomita M."/>
            <person name="Numata K."/>
            <person name="Arakawa K."/>
        </authorList>
    </citation>
    <scope>NUCLEOTIDE SEQUENCE [LARGE SCALE GENOMIC DNA]</scope>
</reference>
<proteinExistence type="predicted"/>
<dbReference type="EMBL" id="BGZK01000842">
    <property type="protein sequence ID" value="GBP62504.1"/>
    <property type="molecule type" value="Genomic_DNA"/>
</dbReference>
<evidence type="ECO:0000313" key="2">
    <source>
        <dbReference type="EMBL" id="GBP62504.1"/>
    </source>
</evidence>
<gene>
    <name evidence="2" type="ORF">EVAR_44744_1</name>
</gene>
<sequence length="77" mass="8332">MMESERRSGPPELSLTTKCNCGRCYFASVFSINKSERDGATGGEKDVARGPDAVDGGKERTESARRRHGSGVSLERP</sequence>
<feature type="region of interest" description="Disordered" evidence="1">
    <location>
        <begin position="35"/>
        <end position="77"/>
    </location>
</feature>
<organism evidence="2 3">
    <name type="scientific">Eumeta variegata</name>
    <name type="common">Bagworm moth</name>
    <name type="synonym">Eumeta japonica</name>
    <dbReference type="NCBI Taxonomy" id="151549"/>
    <lineage>
        <taxon>Eukaryota</taxon>
        <taxon>Metazoa</taxon>
        <taxon>Ecdysozoa</taxon>
        <taxon>Arthropoda</taxon>
        <taxon>Hexapoda</taxon>
        <taxon>Insecta</taxon>
        <taxon>Pterygota</taxon>
        <taxon>Neoptera</taxon>
        <taxon>Endopterygota</taxon>
        <taxon>Lepidoptera</taxon>
        <taxon>Glossata</taxon>
        <taxon>Ditrysia</taxon>
        <taxon>Tineoidea</taxon>
        <taxon>Psychidae</taxon>
        <taxon>Oiketicinae</taxon>
        <taxon>Eumeta</taxon>
    </lineage>
</organism>
<accession>A0A4C1XJ21</accession>
<comment type="caution">
    <text evidence="2">The sequence shown here is derived from an EMBL/GenBank/DDBJ whole genome shotgun (WGS) entry which is preliminary data.</text>
</comment>
<feature type="compositionally biased region" description="Basic and acidic residues" evidence="1">
    <location>
        <begin position="35"/>
        <end position="49"/>
    </location>
</feature>
<name>A0A4C1XJ21_EUMVA</name>
<dbReference type="AlphaFoldDB" id="A0A4C1XJ21"/>